<evidence type="ECO:0000313" key="2">
    <source>
        <dbReference type="Proteomes" id="UP000663671"/>
    </source>
</evidence>
<proteinExistence type="predicted"/>
<accession>A0A8A1MPE8</accession>
<protein>
    <submittedName>
        <fullName evidence="1">Uncharacterized protein</fullName>
    </submittedName>
</protein>
<dbReference type="EMBL" id="CP069116">
    <property type="protein sequence ID" value="QSS66503.1"/>
    <property type="molecule type" value="Genomic_DNA"/>
</dbReference>
<sequence length="159" mass="18130">MKNRQRRARCAAGSPLGGQLNWLIKDLRGLASIFNRALVVPAEKQSIVRRWAFSALLICHRHNQIIGKGIPPVFSKQMLQWRDERYIKREKRDAAITGDFHCIALFSEIPNSRFVNQRVHSAVHALWEDGIWAAQNILLRSQEPNSFMQIAGPTDDFAG</sequence>
<evidence type="ECO:0000313" key="1">
    <source>
        <dbReference type="EMBL" id="QSS66503.1"/>
    </source>
</evidence>
<reference evidence="1" key="1">
    <citation type="submission" date="2021-01" db="EMBL/GenBank/DDBJ databases">
        <title>Chromosome-level genome assembly of a human fungal pathogen reveals clustering of transcriptionally co-regulated genes.</title>
        <authorList>
            <person name="Voorhies M."/>
            <person name="Cohen S."/>
            <person name="Shea T.P."/>
            <person name="Petrus S."/>
            <person name="Munoz J.F."/>
            <person name="Poplawski S."/>
            <person name="Goldman W.E."/>
            <person name="Michael T."/>
            <person name="Cuomo C.A."/>
            <person name="Sil A."/>
            <person name="Beyhan S."/>
        </authorList>
    </citation>
    <scope>NUCLEOTIDE SEQUENCE</scope>
    <source>
        <strain evidence="1">WU24</strain>
    </source>
</reference>
<dbReference type="AlphaFoldDB" id="A0A8A1MPE8"/>
<organism evidence="1 2">
    <name type="scientific">Ajellomyces capsulatus</name>
    <name type="common">Darling's disease fungus</name>
    <name type="synonym">Histoplasma capsulatum</name>
    <dbReference type="NCBI Taxonomy" id="5037"/>
    <lineage>
        <taxon>Eukaryota</taxon>
        <taxon>Fungi</taxon>
        <taxon>Dikarya</taxon>
        <taxon>Ascomycota</taxon>
        <taxon>Pezizomycotina</taxon>
        <taxon>Eurotiomycetes</taxon>
        <taxon>Eurotiomycetidae</taxon>
        <taxon>Onygenales</taxon>
        <taxon>Ajellomycetaceae</taxon>
        <taxon>Histoplasma</taxon>
    </lineage>
</organism>
<name>A0A8A1MPE8_AJECA</name>
<dbReference type="VEuPathDB" id="FungiDB:I7I51_02690"/>
<gene>
    <name evidence="1" type="ORF">I7I51_02690</name>
</gene>
<dbReference type="Proteomes" id="UP000663671">
    <property type="component" value="Chromosome 6"/>
</dbReference>